<dbReference type="InterPro" id="IPR011944">
    <property type="entry name" value="Steroid_delta5-4_isomerase"/>
</dbReference>
<keyword evidence="2" id="KW-0812">Transmembrane</keyword>
<dbReference type="Gene3D" id="3.10.450.50">
    <property type="match status" value="1"/>
</dbReference>
<keyword evidence="5" id="KW-1185">Reference proteome</keyword>
<dbReference type="NCBIfam" id="TIGR02246">
    <property type="entry name" value="SgcJ/EcaC family oxidoreductase"/>
    <property type="match status" value="1"/>
</dbReference>
<evidence type="ECO:0000313" key="4">
    <source>
        <dbReference type="EMBL" id="MFC4911590.1"/>
    </source>
</evidence>
<proteinExistence type="predicted"/>
<sequence>MSATTTGTEQVTDATGAPAARKRPRARRIKQILGVGTLTLGLAAGGAYLWLDSTSDVHNTGNPDCASVTPTGAPTAEAHQQVCASLRAMTDAWGRGDADAYGKAFTRDATYTTYVGSHYQGRRDITEGHRALFGGFLKGTKLTDSYLGIRFYGPTVAIVTTRGDTYEGKPKKPGELSKTQTYTLIREDDGQWRIAAFHNTKRQRVMERISFLFAPDTRPAAEK</sequence>
<evidence type="ECO:0000256" key="1">
    <source>
        <dbReference type="SAM" id="MobiDB-lite"/>
    </source>
</evidence>
<dbReference type="InterPro" id="IPR032710">
    <property type="entry name" value="NTF2-like_dom_sf"/>
</dbReference>
<dbReference type="Proteomes" id="UP001595872">
    <property type="component" value="Unassembled WGS sequence"/>
</dbReference>
<dbReference type="RefSeq" id="WP_378260641.1">
    <property type="nucleotide sequence ID" value="NZ_JBHSIT010000009.1"/>
</dbReference>
<protein>
    <submittedName>
        <fullName evidence="4">SgcJ/EcaC family oxidoreductase</fullName>
    </submittedName>
</protein>
<evidence type="ECO:0000259" key="3">
    <source>
        <dbReference type="Pfam" id="PF14534"/>
    </source>
</evidence>
<evidence type="ECO:0000256" key="2">
    <source>
        <dbReference type="SAM" id="Phobius"/>
    </source>
</evidence>
<gene>
    <name evidence="4" type="ORF">ACFPCY_30100</name>
</gene>
<dbReference type="Pfam" id="PF14534">
    <property type="entry name" value="DUF4440"/>
    <property type="match status" value="1"/>
</dbReference>
<feature type="region of interest" description="Disordered" evidence="1">
    <location>
        <begin position="1"/>
        <end position="23"/>
    </location>
</feature>
<organism evidence="4 5">
    <name type="scientific">Actinomadura gamaensis</name>
    <dbReference type="NCBI Taxonomy" id="1763541"/>
    <lineage>
        <taxon>Bacteria</taxon>
        <taxon>Bacillati</taxon>
        <taxon>Actinomycetota</taxon>
        <taxon>Actinomycetes</taxon>
        <taxon>Streptosporangiales</taxon>
        <taxon>Thermomonosporaceae</taxon>
        <taxon>Actinomadura</taxon>
    </lineage>
</organism>
<comment type="caution">
    <text evidence="4">The sequence shown here is derived from an EMBL/GenBank/DDBJ whole genome shotgun (WGS) entry which is preliminary data.</text>
</comment>
<dbReference type="EMBL" id="JBHSIT010000009">
    <property type="protein sequence ID" value="MFC4911590.1"/>
    <property type="molecule type" value="Genomic_DNA"/>
</dbReference>
<evidence type="ECO:0000313" key="5">
    <source>
        <dbReference type="Proteomes" id="UP001595872"/>
    </source>
</evidence>
<dbReference type="InterPro" id="IPR027843">
    <property type="entry name" value="DUF4440"/>
</dbReference>
<dbReference type="SUPFAM" id="SSF54427">
    <property type="entry name" value="NTF2-like"/>
    <property type="match status" value="1"/>
</dbReference>
<feature type="transmembrane region" description="Helical" evidence="2">
    <location>
        <begin position="32"/>
        <end position="51"/>
    </location>
</feature>
<feature type="compositionally biased region" description="Polar residues" evidence="1">
    <location>
        <begin position="1"/>
        <end position="13"/>
    </location>
</feature>
<accession>A0ABV9U8C3</accession>
<keyword evidence="2" id="KW-0472">Membrane</keyword>
<keyword evidence="2" id="KW-1133">Transmembrane helix</keyword>
<reference evidence="5" key="1">
    <citation type="journal article" date="2019" name="Int. J. Syst. Evol. Microbiol.">
        <title>The Global Catalogue of Microorganisms (GCM) 10K type strain sequencing project: providing services to taxonomists for standard genome sequencing and annotation.</title>
        <authorList>
            <consortium name="The Broad Institute Genomics Platform"/>
            <consortium name="The Broad Institute Genome Sequencing Center for Infectious Disease"/>
            <person name="Wu L."/>
            <person name="Ma J."/>
        </authorList>
    </citation>
    <scope>NUCLEOTIDE SEQUENCE [LARGE SCALE GENOMIC DNA]</scope>
    <source>
        <strain evidence="5">KLKA75</strain>
    </source>
</reference>
<feature type="domain" description="DUF4440" evidence="3">
    <location>
        <begin position="84"/>
        <end position="194"/>
    </location>
</feature>
<name>A0ABV9U8C3_9ACTN</name>